<organism evidence="1 2">
    <name type="scientific">Malus domestica</name>
    <name type="common">Apple</name>
    <name type="synonym">Pyrus malus</name>
    <dbReference type="NCBI Taxonomy" id="3750"/>
    <lineage>
        <taxon>Eukaryota</taxon>
        <taxon>Viridiplantae</taxon>
        <taxon>Streptophyta</taxon>
        <taxon>Embryophyta</taxon>
        <taxon>Tracheophyta</taxon>
        <taxon>Spermatophyta</taxon>
        <taxon>Magnoliopsida</taxon>
        <taxon>eudicotyledons</taxon>
        <taxon>Gunneridae</taxon>
        <taxon>Pentapetalae</taxon>
        <taxon>rosids</taxon>
        <taxon>fabids</taxon>
        <taxon>Rosales</taxon>
        <taxon>Rosaceae</taxon>
        <taxon>Amygdaloideae</taxon>
        <taxon>Maleae</taxon>
        <taxon>Malus</taxon>
    </lineage>
</organism>
<keyword evidence="2" id="KW-1185">Reference proteome</keyword>
<accession>A0A498IRC9</accession>
<comment type="caution">
    <text evidence="1">The sequence shown here is derived from an EMBL/GenBank/DDBJ whole genome shotgun (WGS) entry which is preliminary data.</text>
</comment>
<gene>
    <name evidence="1" type="ORF">DVH24_032911</name>
</gene>
<protein>
    <submittedName>
        <fullName evidence="1">Uncharacterized protein</fullName>
    </submittedName>
</protein>
<dbReference type="AlphaFoldDB" id="A0A498IRC9"/>
<evidence type="ECO:0000313" key="1">
    <source>
        <dbReference type="EMBL" id="RXH84627.1"/>
    </source>
</evidence>
<reference evidence="1 2" key="1">
    <citation type="submission" date="2018-10" db="EMBL/GenBank/DDBJ databases">
        <title>A high-quality apple genome assembly.</title>
        <authorList>
            <person name="Hu J."/>
        </authorList>
    </citation>
    <scope>NUCLEOTIDE SEQUENCE [LARGE SCALE GENOMIC DNA]</scope>
    <source>
        <strain evidence="2">cv. HFTH1</strain>
        <tissue evidence="1">Young leaf</tissue>
    </source>
</reference>
<sequence length="69" mass="7627">MRQHRGKSFPLLPCSGFTTSAASSYELGSEGLMGIFSDIRGYNLMLNVNKTIWHMIMVSKPAAKCGQIF</sequence>
<name>A0A498IRC9_MALDO</name>
<proteinExistence type="predicted"/>
<evidence type="ECO:0000313" key="2">
    <source>
        <dbReference type="Proteomes" id="UP000290289"/>
    </source>
</evidence>
<dbReference type="EMBL" id="RDQH01000337">
    <property type="protein sequence ID" value="RXH84627.1"/>
    <property type="molecule type" value="Genomic_DNA"/>
</dbReference>
<dbReference type="Proteomes" id="UP000290289">
    <property type="component" value="Chromosome 11"/>
</dbReference>